<dbReference type="RefSeq" id="WP_307263149.1">
    <property type="nucleotide sequence ID" value="NZ_JAUSVL010000001.1"/>
</dbReference>
<organism evidence="2 3">
    <name type="scientific">Oligosphaera ethanolica</name>
    <dbReference type="NCBI Taxonomy" id="760260"/>
    <lineage>
        <taxon>Bacteria</taxon>
        <taxon>Pseudomonadati</taxon>
        <taxon>Lentisphaerota</taxon>
        <taxon>Oligosphaeria</taxon>
        <taxon>Oligosphaerales</taxon>
        <taxon>Oligosphaeraceae</taxon>
        <taxon>Oligosphaera</taxon>
    </lineage>
</organism>
<gene>
    <name evidence="2" type="ORF">J3R75_003105</name>
</gene>
<evidence type="ECO:0000313" key="2">
    <source>
        <dbReference type="EMBL" id="MDQ0290998.1"/>
    </source>
</evidence>
<accession>A0AAE4AQE4</accession>
<comment type="caution">
    <text evidence="2">The sequence shown here is derived from an EMBL/GenBank/DDBJ whole genome shotgun (WGS) entry which is preliminary data.</text>
</comment>
<name>A0AAE4AQE4_9BACT</name>
<reference evidence="2" key="1">
    <citation type="submission" date="2023-07" db="EMBL/GenBank/DDBJ databases">
        <title>Genomic Encyclopedia of Type Strains, Phase IV (KMG-IV): sequencing the most valuable type-strain genomes for metagenomic binning, comparative biology and taxonomic classification.</title>
        <authorList>
            <person name="Goeker M."/>
        </authorList>
    </citation>
    <scope>NUCLEOTIDE SEQUENCE</scope>
    <source>
        <strain evidence="2">DSM 24202</strain>
    </source>
</reference>
<dbReference type="EMBL" id="JAUSVL010000001">
    <property type="protein sequence ID" value="MDQ0290998.1"/>
    <property type="molecule type" value="Genomic_DNA"/>
</dbReference>
<dbReference type="AlphaFoldDB" id="A0AAE4AQE4"/>
<protein>
    <submittedName>
        <fullName evidence="2">Uncharacterized protein</fullName>
    </submittedName>
</protein>
<evidence type="ECO:0000256" key="1">
    <source>
        <dbReference type="SAM" id="Coils"/>
    </source>
</evidence>
<evidence type="ECO:0000313" key="3">
    <source>
        <dbReference type="Proteomes" id="UP001238163"/>
    </source>
</evidence>
<sequence length="334" mass="35035">MSYSTAAAAARDYARAMCGQNGYRHACVAADALDRAASAEQTNRAVISGAGRDCPPIEVVGIDRLDDARREAFLAALAEPKACGAALYAIDGSKATVTRRGRWIIDLARPADILAVCQSRRGHSSAPSAPVTNNHGTWAVVLWSGMPAIPALAGLQGVVADSLRLTGMTPGQCRDAQAILDRRLWAAKGVVDDAIRKEYAPDRTRLSGDALRDANRAWGDALRTAHAAGTAAQKENPALSTDELVAIMLAAPAAKAKADRETAEMAALEAEIAAEEAAKAKAAAEAKAAESARIAAEQEAKTAALLGMSPAEWQALSEKKRRIALHNARRTGKI</sequence>
<keyword evidence="1" id="KW-0175">Coiled coil</keyword>
<feature type="coiled-coil region" evidence="1">
    <location>
        <begin position="251"/>
        <end position="299"/>
    </location>
</feature>
<dbReference type="Proteomes" id="UP001238163">
    <property type="component" value="Unassembled WGS sequence"/>
</dbReference>
<proteinExistence type="predicted"/>
<keyword evidence="3" id="KW-1185">Reference proteome</keyword>